<protein>
    <submittedName>
        <fullName evidence="2">Rhodanese/cdc25 fold</fullName>
    </submittedName>
</protein>
<dbReference type="Proteomes" id="UP000027318">
    <property type="component" value="Unassembled WGS sequence"/>
</dbReference>
<dbReference type="InterPro" id="IPR036873">
    <property type="entry name" value="Rhodanese-like_dom_sf"/>
</dbReference>
<organism evidence="2 3">
    <name type="scientific">Nitrincola lacisaponensis</name>
    <dbReference type="NCBI Taxonomy" id="267850"/>
    <lineage>
        <taxon>Bacteria</taxon>
        <taxon>Pseudomonadati</taxon>
        <taxon>Pseudomonadota</taxon>
        <taxon>Gammaproteobacteria</taxon>
        <taxon>Oceanospirillales</taxon>
        <taxon>Oceanospirillaceae</taxon>
        <taxon>Nitrincola</taxon>
    </lineage>
</organism>
<feature type="domain" description="Rhodanese" evidence="1">
    <location>
        <begin position="63"/>
        <end position="132"/>
    </location>
</feature>
<sequence>MGLSPEETYVLKQEKGDQVLFIDVRDPVEVMFIGSTDVVDANIPFMQVDRYDWDAENNRFRMSINPDFAAEVEALLVARGLDKTAQVITMCRSGSERGEPSARYLQQQGFTQAEFVINGFQGDSAKEGTHAGMRVVNGWQNAGLPWSSRMNAEKIYRSQR</sequence>
<dbReference type="PATRIC" id="fig|267850.7.peg.931"/>
<name>A0A063Y5B3_9GAMM</name>
<comment type="caution">
    <text evidence="2">The sequence shown here is derived from an EMBL/GenBank/DDBJ whole genome shotgun (WGS) entry which is preliminary data.</text>
</comment>
<accession>A0A063Y5B3</accession>
<evidence type="ECO:0000259" key="1">
    <source>
        <dbReference type="PROSITE" id="PS50206"/>
    </source>
</evidence>
<evidence type="ECO:0000313" key="2">
    <source>
        <dbReference type="EMBL" id="KDE40345.1"/>
    </source>
</evidence>
<dbReference type="InterPro" id="IPR001763">
    <property type="entry name" value="Rhodanese-like_dom"/>
</dbReference>
<dbReference type="Gene3D" id="3.40.250.10">
    <property type="entry name" value="Rhodanese-like domain"/>
    <property type="match status" value="1"/>
</dbReference>
<dbReference type="SUPFAM" id="SSF52821">
    <property type="entry name" value="Rhodanese/Cell cycle control phosphatase"/>
    <property type="match status" value="1"/>
</dbReference>
<gene>
    <name evidence="2" type="ORF">ADINL_0937</name>
</gene>
<proteinExistence type="predicted"/>
<dbReference type="PROSITE" id="PS50206">
    <property type="entry name" value="RHODANESE_3"/>
    <property type="match status" value="1"/>
</dbReference>
<dbReference type="AlphaFoldDB" id="A0A063Y5B3"/>
<reference evidence="2 3" key="1">
    <citation type="journal article" date="2005" name="Int. J. Syst. Evol. Microbiol.">
        <title>Nitrincola lacisaponensis gen. nov., sp. nov., a novel alkaliphilic bacterium isolated from an alkaline, saline lake.</title>
        <authorList>
            <person name="Dimitriu P.A."/>
            <person name="Shukla S.K."/>
            <person name="Conradt J."/>
            <person name="Marquez M.C."/>
            <person name="Ventosa A."/>
            <person name="Maglia A."/>
            <person name="Peyton B.M."/>
            <person name="Pinkart H.C."/>
            <person name="Mormile M.R."/>
        </authorList>
    </citation>
    <scope>NUCLEOTIDE SEQUENCE [LARGE SCALE GENOMIC DNA]</scope>
    <source>
        <strain evidence="2 3">4CA</strain>
    </source>
</reference>
<dbReference type="STRING" id="267850.ADINL_0937"/>
<keyword evidence="3" id="KW-1185">Reference proteome</keyword>
<dbReference type="EMBL" id="JMSZ01000016">
    <property type="protein sequence ID" value="KDE40345.1"/>
    <property type="molecule type" value="Genomic_DNA"/>
</dbReference>
<evidence type="ECO:0000313" key="3">
    <source>
        <dbReference type="Proteomes" id="UP000027318"/>
    </source>
</evidence>